<comment type="caution">
    <text evidence="2">The sequence shown here is derived from an EMBL/GenBank/DDBJ whole genome shotgun (WGS) entry which is preliminary data.</text>
</comment>
<organism evidence="2 3">
    <name type="scientific">Candidatus Sediminicultor quintus</name>
    <dbReference type="NCBI Taxonomy" id="1797291"/>
    <lineage>
        <taxon>Bacteria</taxon>
        <taxon>Pseudomonadati</taxon>
        <taxon>Atribacterota</taxon>
        <taxon>Candidatus Phoenicimicrobiia</taxon>
        <taxon>Candidatus Pheonicimicrobiales</taxon>
        <taxon>Candidatus Phoenicimicrobiaceae</taxon>
        <taxon>Candidatus Sediminicultor</taxon>
    </lineage>
</organism>
<dbReference type="Proteomes" id="UP000177701">
    <property type="component" value="Unassembled WGS sequence"/>
</dbReference>
<evidence type="ECO:0000313" key="3">
    <source>
        <dbReference type="Proteomes" id="UP000177701"/>
    </source>
</evidence>
<dbReference type="CDD" id="cd00077">
    <property type="entry name" value="HDc"/>
    <property type="match status" value="1"/>
</dbReference>
<gene>
    <name evidence="2" type="ORF">A2V47_05215</name>
</gene>
<evidence type="ECO:0000259" key="1">
    <source>
        <dbReference type="Pfam" id="PF01966"/>
    </source>
</evidence>
<sequence length="176" mass="20094">MREDLLKFIPEFNLIKDSDLKEKVLKVWDIALKAGNWEAKDLQRMPFTLLIDPCPCNMIEHIRGVVSVSVNAAEALQSIYEDKVKINKDYLVAGALLHDIGKLVEYKEENGKFIQSNLGKLVRHPISGVGLCYSQDIPEEVMHIIASHSWEGDHSRRTPEAIIVHHADFTNFEQFK</sequence>
<feature type="domain" description="HD" evidence="1">
    <location>
        <begin position="59"/>
        <end position="168"/>
    </location>
</feature>
<dbReference type="InterPro" id="IPR006675">
    <property type="entry name" value="HDIG_dom"/>
</dbReference>
<dbReference type="EMBL" id="MEYH01000083">
    <property type="protein sequence ID" value="OGD14486.1"/>
    <property type="molecule type" value="Genomic_DNA"/>
</dbReference>
<dbReference type="InterPro" id="IPR003607">
    <property type="entry name" value="HD/PDEase_dom"/>
</dbReference>
<dbReference type="AlphaFoldDB" id="A0A1F5A8K2"/>
<dbReference type="STRING" id="1797291.A2V47_05215"/>
<name>A0A1F5A8K2_9BACT</name>
<accession>A0A1F5A8K2</accession>
<evidence type="ECO:0000313" key="2">
    <source>
        <dbReference type="EMBL" id="OGD14486.1"/>
    </source>
</evidence>
<protein>
    <recommendedName>
        <fullName evidence="1">HD domain-containing protein</fullName>
    </recommendedName>
</protein>
<dbReference type="SUPFAM" id="SSF109604">
    <property type="entry name" value="HD-domain/PDEase-like"/>
    <property type="match status" value="1"/>
</dbReference>
<dbReference type="Gene3D" id="1.10.3210.10">
    <property type="entry name" value="Hypothetical protein af1432"/>
    <property type="match status" value="1"/>
</dbReference>
<dbReference type="InterPro" id="IPR006674">
    <property type="entry name" value="HD_domain"/>
</dbReference>
<proteinExistence type="predicted"/>
<dbReference type="NCBIfam" id="TIGR00277">
    <property type="entry name" value="HDIG"/>
    <property type="match status" value="1"/>
</dbReference>
<reference evidence="2 3" key="1">
    <citation type="journal article" date="2016" name="Nat. Commun.">
        <title>Thousands of microbial genomes shed light on interconnected biogeochemical processes in an aquifer system.</title>
        <authorList>
            <person name="Anantharaman K."/>
            <person name="Brown C.T."/>
            <person name="Hug L.A."/>
            <person name="Sharon I."/>
            <person name="Castelle C.J."/>
            <person name="Probst A.J."/>
            <person name="Thomas B.C."/>
            <person name="Singh A."/>
            <person name="Wilkins M.J."/>
            <person name="Karaoz U."/>
            <person name="Brodie E.L."/>
            <person name="Williams K.H."/>
            <person name="Hubbard S.S."/>
            <person name="Banfield J.F."/>
        </authorList>
    </citation>
    <scope>NUCLEOTIDE SEQUENCE [LARGE SCALE GENOMIC DNA]</scope>
</reference>
<dbReference type="Pfam" id="PF01966">
    <property type="entry name" value="HD"/>
    <property type="match status" value="1"/>
</dbReference>